<accession>A0A4R5TWA8</accession>
<evidence type="ECO:0000256" key="2">
    <source>
        <dbReference type="SAM" id="Phobius"/>
    </source>
</evidence>
<feature type="compositionally biased region" description="Low complexity" evidence="1">
    <location>
        <begin position="208"/>
        <end position="231"/>
    </location>
</feature>
<evidence type="ECO:0000313" key="5">
    <source>
        <dbReference type="Proteomes" id="UP000295411"/>
    </source>
</evidence>
<dbReference type="EMBL" id="SMTK01000003">
    <property type="protein sequence ID" value="TDK25423.1"/>
    <property type="molecule type" value="Genomic_DNA"/>
</dbReference>
<feature type="domain" description="Septum formation-related" evidence="3">
    <location>
        <begin position="395"/>
        <end position="490"/>
    </location>
</feature>
<feature type="compositionally biased region" description="Basic residues" evidence="1">
    <location>
        <begin position="322"/>
        <end position="331"/>
    </location>
</feature>
<reference evidence="4 5" key="1">
    <citation type="submission" date="2019-03" db="EMBL/GenBank/DDBJ databases">
        <title>Arthrobacter sp. nov., an bacterium isolated from biocrust in Mu Us Desert.</title>
        <authorList>
            <person name="Lixiong L."/>
        </authorList>
    </citation>
    <scope>NUCLEOTIDE SEQUENCE [LARGE SCALE GENOMIC DNA]</scope>
    <source>
        <strain evidence="4 5">SLN-3</strain>
    </source>
</reference>
<evidence type="ECO:0000259" key="3">
    <source>
        <dbReference type="Pfam" id="PF13845"/>
    </source>
</evidence>
<feature type="compositionally biased region" description="Basic and acidic residues" evidence="1">
    <location>
        <begin position="1"/>
        <end position="18"/>
    </location>
</feature>
<evidence type="ECO:0000313" key="4">
    <source>
        <dbReference type="EMBL" id="TDK25423.1"/>
    </source>
</evidence>
<feature type="compositionally biased region" description="Low complexity" evidence="1">
    <location>
        <begin position="270"/>
        <end position="307"/>
    </location>
</feature>
<feature type="region of interest" description="Disordered" evidence="1">
    <location>
        <begin position="1"/>
        <end position="66"/>
    </location>
</feature>
<proteinExistence type="predicted"/>
<dbReference type="OrthoDB" id="3628931at2"/>
<sequence length="502" mass="48977">MATKNRESAQRGPEDQGKPDAGGHQGATQDAPRDPDLDTDAVEPGDATEASAAGAPAEPELSVTAEDLTLAEPVLAPAAVSRTTAEAAALDDAAAEAQAVAEEAEDAALLAGPLPADAPTIAAAPSGTAPAGGPAGDAAEATPRPSEAPSGGTQNSGPPSGASATGGSTGSSIQDGGSNPSVGESTPGPAGEPSASNGSAGLPKGRSAAHPSAPDAPAGGAARDTGADSAADNAKDLRLASLPEPVAVGSGSAHSGLLAGTDPAALGVGPAASTGAAGRAGATAVSHRAPGGPEAAEPSAESGARRSTWAPAGEAGEPVGPRRARSRERREKSRRPVALLILGGVVVLALLVWAAISLVRGLTGAGDPQSPEDIPTAAGADGVIAEDVRPSVLTAGHCLLDFTDIESEVTIVTCSTPHRAQLIASEFYSDDAEFPGRGQLGARADAACETAPIDSGVAAGAGRIELLRVTPTEGTWADGDRRVDCFAVLQDGATLSRSLLTE</sequence>
<feature type="transmembrane region" description="Helical" evidence="2">
    <location>
        <begin position="337"/>
        <end position="359"/>
    </location>
</feature>
<keyword evidence="5" id="KW-1185">Reference proteome</keyword>
<dbReference type="RefSeq" id="WP_133403692.1">
    <property type="nucleotide sequence ID" value="NZ_SMTK01000003.1"/>
</dbReference>
<dbReference type="Proteomes" id="UP000295411">
    <property type="component" value="Unassembled WGS sequence"/>
</dbReference>
<keyword evidence="2" id="KW-0472">Membrane</keyword>
<feature type="region of interest" description="Disordered" evidence="1">
    <location>
        <begin position="110"/>
        <end position="238"/>
    </location>
</feature>
<gene>
    <name evidence="4" type="ORF">E2F48_09160</name>
</gene>
<organism evidence="4 5">
    <name type="scientific">Arthrobacter crusticola</name>
    <dbReference type="NCBI Taxonomy" id="2547960"/>
    <lineage>
        <taxon>Bacteria</taxon>
        <taxon>Bacillati</taxon>
        <taxon>Actinomycetota</taxon>
        <taxon>Actinomycetes</taxon>
        <taxon>Micrococcales</taxon>
        <taxon>Micrococcaceae</taxon>
        <taxon>Arthrobacter</taxon>
    </lineage>
</organism>
<protein>
    <recommendedName>
        <fullName evidence="3">Septum formation-related domain-containing protein</fullName>
    </recommendedName>
</protein>
<feature type="compositionally biased region" description="Polar residues" evidence="1">
    <location>
        <begin position="173"/>
        <end position="184"/>
    </location>
</feature>
<dbReference type="Pfam" id="PF13845">
    <property type="entry name" value="Septum_form"/>
    <property type="match status" value="1"/>
</dbReference>
<feature type="compositionally biased region" description="Low complexity" evidence="1">
    <location>
        <begin position="44"/>
        <end position="60"/>
    </location>
</feature>
<name>A0A4R5TWA8_9MICC</name>
<feature type="compositionally biased region" description="Low complexity" evidence="1">
    <location>
        <begin position="156"/>
        <end position="172"/>
    </location>
</feature>
<keyword evidence="2" id="KW-0812">Transmembrane</keyword>
<dbReference type="AlphaFoldDB" id="A0A4R5TWA8"/>
<evidence type="ECO:0000256" key="1">
    <source>
        <dbReference type="SAM" id="MobiDB-lite"/>
    </source>
</evidence>
<feature type="region of interest" description="Disordered" evidence="1">
    <location>
        <begin position="270"/>
        <end position="331"/>
    </location>
</feature>
<dbReference type="InterPro" id="IPR026004">
    <property type="entry name" value="Septum_form"/>
</dbReference>
<feature type="compositionally biased region" description="Low complexity" evidence="1">
    <location>
        <begin position="110"/>
        <end position="143"/>
    </location>
</feature>
<keyword evidence="2" id="KW-1133">Transmembrane helix</keyword>
<comment type="caution">
    <text evidence="4">The sequence shown here is derived from an EMBL/GenBank/DDBJ whole genome shotgun (WGS) entry which is preliminary data.</text>
</comment>